<evidence type="ECO:0000313" key="3">
    <source>
        <dbReference type="EMBL" id="VFJ50389.1"/>
    </source>
</evidence>
<accession>A0A450SD80</accession>
<gene>
    <name evidence="3" type="ORF">BECKDK2373B_GA0170837_102811</name>
</gene>
<name>A0A450SD80_9GAMM</name>
<dbReference type="Pfam" id="PF01554">
    <property type="entry name" value="MatE"/>
    <property type="match status" value="1"/>
</dbReference>
<dbReference type="PANTHER" id="PTHR43298">
    <property type="entry name" value="MULTIDRUG RESISTANCE PROTEIN NORM-RELATED"/>
    <property type="match status" value="1"/>
</dbReference>
<feature type="transmembrane region" description="Helical" evidence="2">
    <location>
        <begin position="98"/>
        <end position="119"/>
    </location>
</feature>
<feature type="transmembrane region" description="Helical" evidence="2">
    <location>
        <begin position="48"/>
        <end position="77"/>
    </location>
</feature>
<sequence length="228" mass="24606">MNTSSEFLTVSDLRATLNTALPLGFGYIGTMLIGMTDTILLGRLGADALAAAGLALSLCNILMLFGWGMLFPMMVLVSRWCGAECPRSRIPFKIIRQGLWLSAILSLPAGIILWNTVSILMLTGQDPVLARMAGQYMDYYLWSLFPLFGRAAFAMALVAMHRTGIIALVTWLEVGINGILDYGLIFGAFGLPAMGMAGARGWQASSSMVSGSRCFFSAFSVFSDSSER</sequence>
<feature type="transmembrane region" description="Helical" evidence="2">
    <location>
        <begin position="165"/>
        <end position="189"/>
    </location>
</feature>
<protein>
    <submittedName>
        <fullName evidence="3">MatE protein</fullName>
    </submittedName>
</protein>
<feature type="transmembrane region" description="Helical" evidence="2">
    <location>
        <begin position="139"/>
        <end position="158"/>
    </location>
</feature>
<keyword evidence="2" id="KW-0812">Transmembrane</keyword>
<dbReference type="AlphaFoldDB" id="A0A450SD80"/>
<reference evidence="3" key="1">
    <citation type="submission" date="2019-02" db="EMBL/GenBank/DDBJ databases">
        <authorList>
            <person name="Gruber-Vodicka R. H."/>
            <person name="Seah K. B. B."/>
        </authorList>
    </citation>
    <scope>NUCLEOTIDE SEQUENCE</scope>
    <source>
        <strain evidence="3">BECK_DK47</strain>
    </source>
</reference>
<organism evidence="3">
    <name type="scientific">Candidatus Kentrum sp. DK</name>
    <dbReference type="NCBI Taxonomy" id="2126562"/>
    <lineage>
        <taxon>Bacteria</taxon>
        <taxon>Pseudomonadati</taxon>
        <taxon>Pseudomonadota</taxon>
        <taxon>Gammaproteobacteria</taxon>
        <taxon>Candidatus Kentrum</taxon>
    </lineage>
</organism>
<keyword evidence="2" id="KW-1133">Transmembrane helix</keyword>
<dbReference type="GO" id="GO:0015297">
    <property type="term" value="F:antiporter activity"/>
    <property type="evidence" value="ECO:0007669"/>
    <property type="project" value="InterPro"/>
</dbReference>
<dbReference type="GO" id="GO:0042910">
    <property type="term" value="F:xenobiotic transmembrane transporter activity"/>
    <property type="evidence" value="ECO:0007669"/>
    <property type="project" value="InterPro"/>
</dbReference>
<dbReference type="EMBL" id="CAADEX010000028">
    <property type="protein sequence ID" value="VFJ50389.1"/>
    <property type="molecule type" value="Genomic_DNA"/>
</dbReference>
<keyword evidence="2" id="KW-0472">Membrane</keyword>
<dbReference type="InterPro" id="IPR050222">
    <property type="entry name" value="MATE_MdtK"/>
</dbReference>
<dbReference type="GO" id="GO:0005886">
    <property type="term" value="C:plasma membrane"/>
    <property type="evidence" value="ECO:0007669"/>
    <property type="project" value="TreeGrafter"/>
</dbReference>
<evidence type="ECO:0000256" key="2">
    <source>
        <dbReference type="SAM" id="Phobius"/>
    </source>
</evidence>
<proteinExistence type="predicted"/>
<evidence type="ECO:0000256" key="1">
    <source>
        <dbReference type="ARBA" id="ARBA00022448"/>
    </source>
</evidence>
<dbReference type="InterPro" id="IPR002528">
    <property type="entry name" value="MATE_fam"/>
</dbReference>
<keyword evidence="1" id="KW-0813">Transport</keyword>
<feature type="transmembrane region" description="Helical" evidence="2">
    <location>
        <begin position="20"/>
        <end position="42"/>
    </location>
</feature>
<dbReference type="PANTHER" id="PTHR43298:SF2">
    <property type="entry name" value="FMN_FAD EXPORTER YEEO-RELATED"/>
    <property type="match status" value="1"/>
</dbReference>